<gene>
    <name evidence="1" type="ORF">NXF25_000591</name>
</gene>
<accession>A0AAW1C5K9</accession>
<comment type="caution">
    <text evidence="1">The sequence shown here is derived from an EMBL/GenBank/DDBJ whole genome shotgun (WGS) entry which is preliminary data.</text>
</comment>
<keyword evidence="1" id="KW-0418">Kinase</keyword>
<dbReference type="Gene3D" id="3.30.200.20">
    <property type="entry name" value="Phosphorylase Kinase, domain 1"/>
    <property type="match status" value="1"/>
</dbReference>
<dbReference type="GO" id="GO:0016301">
    <property type="term" value="F:kinase activity"/>
    <property type="evidence" value="ECO:0007669"/>
    <property type="project" value="UniProtKB-KW"/>
</dbReference>
<name>A0AAW1C5K9_CROAD</name>
<dbReference type="Proteomes" id="UP001474421">
    <property type="component" value="Unassembled WGS sequence"/>
</dbReference>
<keyword evidence="1" id="KW-0808">Transferase</keyword>
<evidence type="ECO:0000313" key="1">
    <source>
        <dbReference type="EMBL" id="KAK9409416.1"/>
    </source>
</evidence>
<sequence length="86" mass="10092">MSAKVRLKKLEQLLLDGPRRNENVLSVEGLLDLLVGLYTECSRDSPLRRDRLVSDFLEWGEEEEEVWGRVRGPDWEFCRIVAWFGL</sequence>
<dbReference type="EMBL" id="JAOTOJ010000001">
    <property type="protein sequence ID" value="KAK9409416.1"/>
    <property type="molecule type" value="Genomic_DNA"/>
</dbReference>
<protein>
    <submittedName>
        <fullName evidence="1">Serine/threonine-protein kinase MRCK beta</fullName>
    </submittedName>
</protein>
<organism evidence="1 2">
    <name type="scientific">Crotalus adamanteus</name>
    <name type="common">Eastern diamondback rattlesnake</name>
    <dbReference type="NCBI Taxonomy" id="8729"/>
    <lineage>
        <taxon>Eukaryota</taxon>
        <taxon>Metazoa</taxon>
        <taxon>Chordata</taxon>
        <taxon>Craniata</taxon>
        <taxon>Vertebrata</taxon>
        <taxon>Euteleostomi</taxon>
        <taxon>Lepidosauria</taxon>
        <taxon>Squamata</taxon>
        <taxon>Bifurcata</taxon>
        <taxon>Unidentata</taxon>
        <taxon>Episquamata</taxon>
        <taxon>Toxicofera</taxon>
        <taxon>Serpentes</taxon>
        <taxon>Colubroidea</taxon>
        <taxon>Viperidae</taxon>
        <taxon>Crotalinae</taxon>
        <taxon>Crotalus</taxon>
    </lineage>
</organism>
<evidence type="ECO:0000313" key="2">
    <source>
        <dbReference type="Proteomes" id="UP001474421"/>
    </source>
</evidence>
<keyword evidence="2" id="KW-1185">Reference proteome</keyword>
<dbReference type="AlphaFoldDB" id="A0AAW1C5K9"/>
<proteinExistence type="predicted"/>
<reference evidence="1 2" key="1">
    <citation type="journal article" date="2024" name="Proc. Natl. Acad. Sci. U.S.A.">
        <title>The genetic regulatory architecture and epigenomic basis for age-related changes in rattlesnake venom.</title>
        <authorList>
            <person name="Hogan M.P."/>
            <person name="Holding M.L."/>
            <person name="Nystrom G.S."/>
            <person name="Colston T.J."/>
            <person name="Bartlett D.A."/>
            <person name="Mason A.J."/>
            <person name="Ellsworth S.A."/>
            <person name="Rautsaw R.M."/>
            <person name="Lawrence K.C."/>
            <person name="Strickland J.L."/>
            <person name="He B."/>
            <person name="Fraser P."/>
            <person name="Margres M.J."/>
            <person name="Gilbert D.M."/>
            <person name="Gibbs H.L."/>
            <person name="Parkinson C.L."/>
            <person name="Rokyta D.R."/>
        </authorList>
    </citation>
    <scope>NUCLEOTIDE SEQUENCE [LARGE SCALE GENOMIC DNA]</scope>
    <source>
        <strain evidence="1">DRR0105</strain>
    </source>
</reference>